<dbReference type="EMBL" id="WLYK01000006">
    <property type="protein sequence ID" value="MTD15372.1"/>
    <property type="molecule type" value="Genomic_DNA"/>
</dbReference>
<dbReference type="Pfam" id="PF13579">
    <property type="entry name" value="Glyco_trans_4_4"/>
    <property type="match status" value="1"/>
</dbReference>
<evidence type="ECO:0000256" key="2">
    <source>
        <dbReference type="ARBA" id="ARBA00022679"/>
    </source>
</evidence>
<dbReference type="SUPFAM" id="SSF53756">
    <property type="entry name" value="UDP-Glycosyltransferase/glycogen phosphorylase"/>
    <property type="match status" value="1"/>
</dbReference>
<name>A0A7K1FMI9_9ACTN</name>
<dbReference type="Gene3D" id="3.40.50.2000">
    <property type="entry name" value="Glycogen Phosphorylase B"/>
    <property type="match status" value="2"/>
</dbReference>
<reference evidence="4 5" key="1">
    <citation type="submission" date="2019-11" db="EMBL/GenBank/DDBJ databases">
        <authorList>
            <person name="Jiang L.-Q."/>
        </authorList>
    </citation>
    <scope>NUCLEOTIDE SEQUENCE [LARGE SCALE GENOMIC DNA]</scope>
    <source>
        <strain evidence="4 5">YIM 132087</strain>
    </source>
</reference>
<evidence type="ECO:0000313" key="4">
    <source>
        <dbReference type="EMBL" id="MTD15372.1"/>
    </source>
</evidence>
<dbReference type="PANTHER" id="PTHR12526">
    <property type="entry name" value="GLYCOSYLTRANSFERASE"/>
    <property type="match status" value="1"/>
</dbReference>
<evidence type="ECO:0000259" key="3">
    <source>
        <dbReference type="Pfam" id="PF13579"/>
    </source>
</evidence>
<feature type="domain" description="Glycosyltransferase subfamily 4-like N-terminal" evidence="3">
    <location>
        <begin position="24"/>
        <end position="170"/>
    </location>
</feature>
<dbReference type="Proteomes" id="UP000460221">
    <property type="component" value="Unassembled WGS sequence"/>
</dbReference>
<gene>
    <name evidence="4" type="ORF">GIS00_15650</name>
</gene>
<dbReference type="AlphaFoldDB" id="A0A7K1FMI9"/>
<accession>A0A7K1FMI9</accession>
<evidence type="ECO:0000313" key="5">
    <source>
        <dbReference type="Proteomes" id="UP000460221"/>
    </source>
</evidence>
<sequence length="403" mass="44112">MQSAGETPVRHRICLVGPGFRFLGGLSVYTCRLATALAEQHDVSVITLDRLLPARFYPGGHRVGQQLSVLRYPDTVQQGPSVDWWWGRTIARAVAHLRRERPEVLLLQWWTAATLHTYLALAIAAKRLGIPVVIEFHELQDTGEAGIPLIGPYRALLMPRLLKLASGALVHNQHDLEMLQDEYRDHLDHLAVEIAPHGPYDHLGAETAGTADAAVTEDADGADGVTRLLFFGLIRPYKGAEDLVEAFNALTAEEAARFRLTVVGETWEGHTRPADLIRDSPHRDRIEFVNRYVSDTEAAGFFADADAVVLPYRRGSASGPLQIAMSNGLHVLLYAVGGLVEAVRDYPGAVLLPPDDVIALGKAIRSLPERRGERFEDPHSWSATLDAVSRLAAAVHPGQVSSA</sequence>
<keyword evidence="2 4" id="KW-0808">Transferase</keyword>
<evidence type="ECO:0000256" key="1">
    <source>
        <dbReference type="ARBA" id="ARBA00022676"/>
    </source>
</evidence>
<keyword evidence="5" id="KW-1185">Reference proteome</keyword>
<dbReference type="Pfam" id="PF13692">
    <property type="entry name" value="Glyco_trans_1_4"/>
    <property type="match status" value="1"/>
</dbReference>
<dbReference type="PANTHER" id="PTHR12526:SF634">
    <property type="entry name" value="BLL3361 PROTEIN"/>
    <property type="match status" value="1"/>
</dbReference>
<dbReference type="InterPro" id="IPR028098">
    <property type="entry name" value="Glyco_trans_4-like_N"/>
</dbReference>
<protein>
    <submittedName>
        <fullName evidence="4">Glycosyltransferase</fullName>
    </submittedName>
</protein>
<comment type="caution">
    <text evidence="4">The sequence shown here is derived from an EMBL/GenBank/DDBJ whole genome shotgun (WGS) entry which is preliminary data.</text>
</comment>
<organism evidence="4 5">
    <name type="scientific">Nakamurella alba</name>
    <dbReference type="NCBI Taxonomy" id="2665158"/>
    <lineage>
        <taxon>Bacteria</taxon>
        <taxon>Bacillati</taxon>
        <taxon>Actinomycetota</taxon>
        <taxon>Actinomycetes</taxon>
        <taxon>Nakamurellales</taxon>
        <taxon>Nakamurellaceae</taxon>
        <taxon>Nakamurella</taxon>
    </lineage>
</organism>
<keyword evidence="1" id="KW-0328">Glycosyltransferase</keyword>
<dbReference type="GO" id="GO:0016757">
    <property type="term" value="F:glycosyltransferase activity"/>
    <property type="evidence" value="ECO:0007669"/>
    <property type="project" value="UniProtKB-KW"/>
</dbReference>
<proteinExistence type="predicted"/>